<reference evidence="2 3" key="1">
    <citation type="submission" date="2021-05" db="EMBL/GenBank/DDBJ databases">
        <title>A Polyphasic approach of four new species of the genus Ohtaekwangia: Ohtaekwangia histidinii sp. nov., Ohtaekwangia cretensis sp. nov., Ohtaekwangia indiensis sp. nov., Ohtaekwangia reichenbachii sp. nov. from diverse environment.</title>
        <authorList>
            <person name="Octaviana S."/>
        </authorList>
    </citation>
    <scope>NUCLEOTIDE SEQUENCE [LARGE SCALE GENOMIC DNA]</scope>
    <source>
        <strain evidence="2 3">PWU37</strain>
    </source>
</reference>
<evidence type="ECO:0000313" key="2">
    <source>
        <dbReference type="EMBL" id="MBT1685602.1"/>
    </source>
</evidence>
<keyword evidence="1" id="KW-0812">Transmembrane</keyword>
<keyword evidence="3" id="KW-1185">Reference proteome</keyword>
<keyword evidence="1" id="KW-1133">Transmembrane helix</keyword>
<name>A0AAP2DAD8_9BACT</name>
<gene>
    <name evidence="2" type="ORF">KK078_03495</name>
</gene>
<accession>A0AAP2DAD8</accession>
<dbReference type="PANTHER" id="PTHR35807">
    <property type="entry name" value="TRANSCRIPTIONAL REGULATOR REDD-RELATED"/>
    <property type="match status" value="1"/>
</dbReference>
<dbReference type="RefSeq" id="WP_254088851.1">
    <property type="nucleotide sequence ID" value="NZ_JAHESC010000003.1"/>
</dbReference>
<dbReference type="GO" id="GO:0003677">
    <property type="term" value="F:DNA binding"/>
    <property type="evidence" value="ECO:0007669"/>
    <property type="project" value="TreeGrafter"/>
</dbReference>
<dbReference type="Gene3D" id="2.120.10.80">
    <property type="entry name" value="Kelch-type beta propeller"/>
    <property type="match status" value="1"/>
</dbReference>
<evidence type="ECO:0000313" key="3">
    <source>
        <dbReference type="Proteomes" id="UP001319180"/>
    </source>
</evidence>
<protein>
    <submittedName>
        <fullName evidence="2">Uncharacterized protein</fullName>
    </submittedName>
</protein>
<dbReference type="SUPFAM" id="SSF50965">
    <property type="entry name" value="Galactose oxidase, central domain"/>
    <property type="match status" value="1"/>
</dbReference>
<dbReference type="InterPro" id="IPR015915">
    <property type="entry name" value="Kelch-typ_b-propeller"/>
</dbReference>
<organism evidence="2 3">
    <name type="scientific">Dawidia soli</name>
    <dbReference type="NCBI Taxonomy" id="2782352"/>
    <lineage>
        <taxon>Bacteria</taxon>
        <taxon>Pseudomonadati</taxon>
        <taxon>Bacteroidota</taxon>
        <taxon>Cytophagia</taxon>
        <taxon>Cytophagales</taxon>
        <taxon>Chryseotaleaceae</taxon>
        <taxon>Dawidia</taxon>
    </lineage>
</organism>
<dbReference type="InterPro" id="IPR011043">
    <property type="entry name" value="Gal_Oxase/kelch_b-propeller"/>
</dbReference>
<dbReference type="Pfam" id="PF24681">
    <property type="entry name" value="Kelch_KLHDC2_KLHL20_DRC7"/>
    <property type="match status" value="1"/>
</dbReference>
<dbReference type="EMBL" id="JAHESC010000003">
    <property type="protein sequence ID" value="MBT1685602.1"/>
    <property type="molecule type" value="Genomic_DNA"/>
</dbReference>
<keyword evidence="1" id="KW-0472">Membrane</keyword>
<dbReference type="GO" id="GO:0006355">
    <property type="term" value="P:regulation of DNA-templated transcription"/>
    <property type="evidence" value="ECO:0007669"/>
    <property type="project" value="TreeGrafter"/>
</dbReference>
<comment type="caution">
    <text evidence="2">The sequence shown here is derived from an EMBL/GenBank/DDBJ whole genome shotgun (WGS) entry which is preliminary data.</text>
</comment>
<proteinExistence type="predicted"/>
<dbReference type="InterPro" id="IPR051677">
    <property type="entry name" value="AfsR-DnrI-RedD_regulator"/>
</dbReference>
<dbReference type="Proteomes" id="UP001319180">
    <property type="component" value="Unassembled WGS sequence"/>
</dbReference>
<evidence type="ECO:0000256" key="1">
    <source>
        <dbReference type="SAM" id="Phobius"/>
    </source>
</evidence>
<dbReference type="PANTHER" id="PTHR35807:SF1">
    <property type="entry name" value="TRANSCRIPTIONAL REGULATOR REDD"/>
    <property type="match status" value="1"/>
</dbReference>
<sequence>MGLLTLFFIQEGWAQNSTPTPDYGLSFASHEVTKDQRTSLSLTPEEPFTIKEDFEIRFDFSLKRLIDAYGYVLRIIANDSINIDLVSSPEHDDFHDLNLIIDNNPPQIHYDHQDIGLRPLQWTPVTIKFETRRKKLTVSWAGKTKTQELPFANLRTFRFFFGANDFGRFNTSDVPPMILRHIALQRVNDKTIQWDLRRHGVGQVYDNTNTYAAIAKNPTWLIDKHTTWVHAQQFTIARYPSVAFNSATGTVYATDKNHVYTYHLSDGQMHHARVRQGKPVYIDANQLLYIDATHTLVNYDLYTNVLSAYDFDHQRWQNSDTTYNLPNYWHNNKFYNSFDRSVYTFGGYGHFNYKNKFMRYDSASHAWIEVKTQGSIPPRYLGALGLTAAKDKALIFGGYGSESGKQELFPQSFYDLYTFDLKTHAIRKLWERKSEPGEEDIVFSNSLVVNEEDSCFYVLSFPKNKYENYIKLRKYSLSKPEWQVLADSIPFQFHDEHAFCDLFLSKATRQLVAVTSHKQIDQYKINLYTINYPPLSTTDVFQDTAPRIARASYYSILVFILITGTLATLAVIIFVRRKKKAPAVAVMTTATTTVAHDAARHAHESEKNIGTIYLFGGFQVFDKHGHDITGKFTMTIKELFVLILIHSVKFEKGISTTTLQEYLWPDKGDMSARNNRNVNIKKLRGLLEEIGDLTIENNHAFLQLALGKNVLCDYHIVSRILATETPLTAQTAETLLRFVKRGNLLPNIQTTWLDNFKSDISNRIIDVLLEYSQTLNATKDDRVLLEIADTIFHYDSINQEALVIKCSVLNKKGKYSLAKTWYDHFVKEYKTLYAESYPKTFDEVIS</sequence>
<dbReference type="AlphaFoldDB" id="A0AAP2DAD8"/>
<feature type="transmembrane region" description="Helical" evidence="1">
    <location>
        <begin position="553"/>
        <end position="575"/>
    </location>
</feature>